<dbReference type="KEGG" id="cjo:107322461"/>
<sequence length="241" mass="25947">MRPLLLLLLATAHGLDTLDYTPTLANDESLGGRLTGSTFVLEQPRCVFEMDNTSDIWLVVATREGREHFNDSAQPGMPEWSFHRFLTNSSSYLTLGAMLYHYPCPKPSGELTVLRVGSETSCIDDTSVPNCNGPLPNPGPYWVKFLALNASGPIATTQWFGPIELKKAQPIPSSSGAGVVRSGAMIAITAILSVLLAVLLAALLATLCSSEACGVGSFRPDAASIRRYNTHHVYDQPAARL</sequence>
<dbReference type="Proteomes" id="UP000694412">
    <property type="component" value="Chromosome 19"/>
</dbReference>
<evidence type="ECO:0000313" key="4">
    <source>
        <dbReference type="Proteomes" id="UP000694412"/>
    </source>
</evidence>
<dbReference type="AlphaFoldDB" id="A0A8C2TBZ7"/>
<organism evidence="3 4">
    <name type="scientific">Coturnix japonica</name>
    <name type="common">Japanese quail</name>
    <name type="synonym">Coturnix coturnix japonica</name>
    <dbReference type="NCBI Taxonomy" id="93934"/>
    <lineage>
        <taxon>Eukaryota</taxon>
        <taxon>Metazoa</taxon>
        <taxon>Chordata</taxon>
        <taxon>Craniata</taxon>
        <taxon>Vertebrata</taxon>
        <taxon>Euteleostomi</taxon>
        <taxon>Archelosauria</taxon>
        <taxon>Archosauria</taxon>
        <taxon>Dinosauria</taxon>
        <taxon>Saurischia</taxon>
        <taxon>Theropoda</taxon>
        <taxon>Coelurosauria</taxon>
        <taxon>Aves</taxon>
        <taxon>Neognathae</taxon>
        <taxon>Galloanserae</taxon>
        <taxon>Galliformes</taxon>
        <taxon>Phasianidae</taxon>
        <taxon>Perdicinae</taxon>
        <taxon>Coturnix</taxon>
    </lineage>
</organism>
<keyword evidence="2" id="KW-0732">Signal</keyword>
<evidence type="ECO:0000313" key="3">
    <source>
        <dbReference type="Ensembl" id="ENSCJPP00005011409.1"/>
    </source>
</evidence>
<keyword evidence="4" id="KW-1185">Reference proteome</keyword>
<feature type="transmembrane region" description="Helical" evidence="1">
    <location>
        <begin position="184"/>
        <end position="209"/>
    </location>
</feature>
<dbReference type="GeneID" id="107322461"/>
<keyword evidence="1" id="KW-0812">Transmembrane</keyword>
<protein>
    <submittedName>
        <fullName evidence="3">Uroplakin-3b-like protein</fullName>
    </submittedName>
</protein>
<dbReference type="Ensembl" id="ENSCJPT00005016662.1">
    <property type="protein sequence ID" value="ENSCJPP00005011409.1"/>
    <property type="gene ID" value="ENSCJPG00005009800.1"/>
</dbReference>
<dbReference type="PANTHER" id="PTHR15446:SF2">
    <property type="entry name" value="UROPLAKIN-3B-LIKE PROTEIN 1-RELATED"/>
    <property type="match status" value="1"/>
</dbReference>
<dbReference type="OrthoDB" id="9939598at2759"/>
<dbReference type="InterPro" id="IPR024831">
    <property type="entry name" value="Uroplakin-3"/>
</dbReference>
<gene>
    <name evidence="3" type="primary">UPK3BL2</name>
</gene>
<name>A0A8C2TBZ7_COTJA</name>
<reference evidence="3" key="1">
    <citation type="submission" date="2015-11" db="EMBL/GenBank/DDBJ databases">
        <authorList>
            <consortium name="International Coturnix japonica Genome Analysis Consortium"/>
            <person name="Warren W."/>
            <person name="Burt D.W."/>
            <person name="Antin P.B."/>
            <person name="Lanford R."/>
            <person name="Gros J."/>
            <person name="Wilson R.K."/>
        </authorList>
    </citation>
    <scope>NUCLEOTIDE SEQUENCE [LARGE SCALE GENOMIC DNA]</scope>
</reference>
<feature type="chain" id="PRO_5034538847" evidence="2">
    <location>
        <begin position="18"/>
        <end position="241"/>
    </location>
</feature>
<keyword evidence="1" id="KW-0472">Membrane</keyword>
<accession>A0A8C2TBZ7</accession>
<dbReference type="GeneTree" id="ENSGT00940000153392"/>
<keyword evidence="1" id="KW-1133">Transmembrane helix</keyword>
<evidence type="ECO:0000256" key="1">
    <source>
        <dbReference type="SAM" id="Phobius"/>
    </source>
</evidence>
<dbReference type="RefSeq" id="XP_015736001.1">
    <property type="nucleotide sequence ID" value="XM_015880515.2"/>
</dbReference>
<reference evidence="3" key="2">
    <citation type="submission" date="2025-08" db="UniProtKB">
        <authorList>
            <consortium name="Ensembl"/>
        </authorList>
    </citation>
    <scope>IDENTIFICATION</scope>
</reference>
<feature type="signal peptide" evidence="2">
    <location>
        <begin position="1"/>
        <end position="17"/>
    </location>
</feature>
<dbReference type="GO" id="GO:0016020">
    <property type="term" value="C:membrane"/>
    <property type="evidence" value="ECO:0007669"/>
    <property type="project" value="TreeGrafter"/>
</dbReference>
<dbReference type="PANTHER" id="PTHR15446">
    <property type="entry name" value="UROPLAKIN III"/>
    <property type="match status" value="1"/>
</dbReference>
<proteinExistence type="predicted"/>
<dbReference type="CTD" id="107983993"/>
<evidence type="ECO:0000256" key="2">
    <source>
        <dbReference type="SAM" id="SignalP"/>
    </source>
</evidence>
<reference evidence="3" key="3">
    <citation type="submission" date="2025-09" db="UniProtKB">
        <authorList>
            <consortium name="Ensembl"/>
        </authorList>
    </citation>
    <scope>IDENTIFICATION</scope>
</reference>